<dbReference type="Gene3D" id="1.20.1050.10">
    <property type="match status" value="1"/>
</dbReference>
<dbReference type="OrthoDB" id="9810080at2"/>
<dbReference type="InterPro" id="IPR040079">
    <property type="entry name" value="Glutathione_S-Trfase"/>
</dbReference>
<dbReference type="InterPro" id="IPR010987">
    <property type="entry name" value="Glutathione-S-Trfase_C-like"/>
</dbReference>
<dbReference type="SFLD" id="SFLDS00019">
    <property type="entry name" value="Glutathione_Transferase_(cytos"/>
    <property type="match status" value="1"/>
</dbReference>
<dbReference type="GeneID" id="28248693"/>
<dbReference type="PANTHER" id="PTHR44051">
    <property type="entry name" value="GLUTATHIONE S-TRANSFERASE-RELATED"/>
    <property type="match status" value="1"/>
</dbReference>
<dbReference type="SFLD" id="SFLDG01151">
    <property type="entry name" value="Main.2:_Nu-like"/>
    <property type="match status" value="1"/>
</dbReference>
<dbReference type="PANTHER" id="PTHR44051:SF2">
    <property type="entry name" value="HYPOTHETICAL GLUTATHIONE S-TRANSFERASE LIKE PROTEIN"/>
    <property type="match status" value="1"/>
</dbReference>
<keyword evidence="4" id="KW-0808">Transferase</keyword>
<gene>
    <name evidence="4" type="ORF">K529_002635</name>
</gene>
<dbReference type="Pfam" id="PF02798">
    <property type="entry name" value="GST_N"/>
    <property type="match status" value="1"/>
</dbReference>
<evidence type="ECO:0000259" key="3">
    <source>
        <dbReference type="PROSITE" id="PS50405"/>
    </source>
</evidence>
<dbReference type="InterPro" id="IPR004045">
    <property type="entry name" value="Glutathione_S-Trfase_N"/>
</dbReference>
<dbReference type="KEGG" id="rmb:K529_002635"/>
<proteinExistence type="inferred from homology"/>
<dbReference type="STRING" id="1265309.K529_002635"/>
<dbReference type="Proteomes" id="UP000013243">
    <property type="component" value="Chromosome"/>
</dbReference>
<dbReference type="SUPFAM" id="SSF52833">
    <property type="entry name" value="Thioredoxin-like"/>
    <property type="match status" value="1"/>
</dbReference>
<feature type="domain" description="GST C-terminal" evidence="3">
    <location>
        <begin position="97"/>
        <end position="217"/>
    </location>
</feature>
<protein>
    <submittedName>
        <fullName evidence="4">Glutathione S-transferase</fullName>
    </submittedName>
</protein>
<dbReference type="Pfam" id="PF00043">
    <property type="entry name" value="GST_C"/>
    <property type="match status" value="1"/>
</dbReference>
<dbReference type="SUPFAM" id="SSF47616">
    <property type="entry name" value="GST C-terminal domain-like"/>
    <property type="match status" value="1"/>
</dbReference>
<name>A0A1B0ZZA9_9RHOB</name>
<dbReference type="PROSITE" id="PS50404">
    <property type="entry name" value="GST_NTER"/>
    <property type="match status" value="1"/>
</dbReference>
<dbReference type="PROSITE" id="PS50405">
    <property type="entry name" value="GST_CTER"/>
    <property type="match status" value="1"/>
</dbReference>
<dbReference type="CDD" id="cd03206">
    <property type="entry name" value="GST_C_7"/>
    <property type="match status" value="1"/>
</dbReference>
<dbReference type="Gene3D" id="3.40.30.10">
    <property type="entry name" value="Glutaredoxin"/>
    <property type="match status" value="1"/>
</dbReference>
<sequence>MTPDFPANAAPIKFYRHPLSGHCHRVEMMLSILDLPYELIEVDLLKGAHKASEFLELNLLGQVPVIDDNGTLVADSNAILVYLVQAYGAATDWLPTAPKPAAEVQRWLSLTVSHVATGPSRARWRTLIGAGDTPETGAAREASHAFLGLMEGMIAGRDFLVGDSPTIADVAVYAYIAHAPEGGVSLADYPLVRAWIDRVQGIKGFVPMQASLIPEIA</sequence>
<dbReference type="InterPro" id="IPR004046">
    <property type="entry name" value="GST_C"/>
</dbReference>
<accession>A0A1B0ZZA9</accession>
<dbReference type="SFLD" id="SFLDG00358">
    <property type="entry name" value="Main_(cytGST)"/>
    <property type="match status" value="1"/>
</dbReference>
<evidence type="ECO:0000256" key="1">
    <source>
        <dbReference type="RuleBase" id="RU003494"/>
    </source>
</evidence>
<organism evidence="4 5">
    <name type="scientific">Tritonibacter mobilis F1926</name>
    <dbReference type="NCBI Taxonomy" id="1265309"/>
    <lineage>
        <taxon>Bacteria</taxon>
        <taxon>Pseudomonadati</taxon>
        <taxon>Pseudomonadota</taxon>
        <taxon>Alphaproteobacteria</taxon>
        <taxon>Rhodobacterales</taxon>
        <taxon>Paracoccaceae</taxon>
        <taxon>Tritonibacter</taxon>
    </lineage>
</organism>
<dbReference type="RefSeq" id="WP_046002375.1">
    <property type="nucleotide sequence ID" value="NZ_CP015230.1"/>
</dbReference>
<dbReference type="InterPro" id="IPR036249">
    <property type="entry name" value="Thioredoxin-like_sf"/>
</dbReference>
<feature type="domain" description="GST N-terminal" evidence="2">
    <location>
        <begin position="10"/>
        <end position="91"/>
    </location>
</feature>
<comment type="similarity">
    <text evidence="1">Belongs to the GST superfamily.</text>
</comment>
<dbReference type="GO" id="GO:0016740">
    <property type="term" value="F:transferase activity"/>
    <property type="evidence" value="ECO:0007669"/>
    <property type="project" value="UniProtKB-KW"/>
</dbReference>
<dbReference type="CDD" id="cd03056">
    <property type="entry name" value="GST_N_4"/>
    <property type="match status" value="1"/>
</dbReference>
<evidence type="ECO:0000259" key="2">
    <source>
        <dbReference type="PROSITE" id="PS50404"/>
    </source>
</evidence>
<dbReference type="AlphaFoldDB" id="A0A1B0ZZA9"/>
<reference evidence="4 5" key="1">
    <citation type="journal article" date="2016" name="ISME J.">
        <title>Global occurrence and heterogeneity of the Roseobacter-clade species Ruegeria mobilis.</title>
        <authorList>
            <person name="Sonnenschein E."/>
            <person name="Gram L."/>
        </authorList>
    </citation>
    <scope>NUCLEOTIDE SEQUENCE [LARGE SCALE GENOMIC DNA]</scope>
    <source>
        <strain evidence="4 5">F1926</strain>
    </source>
</reference>
<evidence type="ECO:0000313" key="5">
    <source>
        <dbReference type="Proteomes" id="UP000013243"/>
    </source>
</evidence>
<dbReference type="InterPro" id="IPR036282">
    <property type="entry name" value="Glutathione-S-Trfase_C_sf"/>
</dbReference>
<evidence type="ECO:0000313" key="4">
    <source>
        <dbReference type="EMBL" id="ANP39653.1"/>
    </source>
</evidence>
<dbReference type="EMBL" id="CP015230">
    <property type="protein sequence ID" value="ANP39653.1"/>
    <property type="molecule type" value="Genomic_DNA"/>
</dbReference>